<dbReference type="WBParaSite" id="TMUE_3000012975.1">
    <property type="protein sequence ID" value="TMUE_3000012975.1"/>
    <property type="gene ID" value="WBGene00301766"/>
</dbReference>
<dbReference type="Proteomes" id="UP000046395">
    <property type="component" value="Unassembled WGS sequence"/>
</dbReference>
<evidence type="ECO:0000313" key="2">
    <source>
        <dbReference type="Proteomes" id="UP000046395"/>
    </source>
</evidence>
<proteinExistence type="predicted"/>
<protein>
    <submittedName>
        <fullName evidence="3">Uncharacterized protein</fullName>
    </submittedName>
</protein>
<feature type="region of interest" description="Disordered" evidence="1">
    <location>
        <begin position="101"/>
        <end position="140"/>
    </location>
</feature>
<keyword evidence="2" id="KW-1185">Reference proteome</keyword>
<dbReference type="AlphaFoldDB" id="A0A5S6R0G1"/>
<feature type="region of interest" description="Disordered" evidence="1">
    <location>
        <begin position="56"/>
        <end position="85"/>
    </location>
</feature>
<evidence type="ECO:0000256" key="1">
    <source>
        <dbReference type="SAM" id="MobiDB-lite"/>
    </source>
</evidence>
<name>A0A5S6R0G1_TRIMR</name>
<evidence type="ECO:0000313" key="3">
    <source>
        <dbReference type="WBParaSite" id="TMUE_3000012975.1"/>
    </source>
</evidence>
<sequence length="140" mass="16347">MVCTFACKLFAWFLSKPSSTNKALRFSSSERSSFKTEPLNRTKSWRFFLCTPSMVAGSHRRSRTPDFPADRPPPENSSRQNLRHSLHWHRKGKYKYMENITTNASNKTPEQRSDVKLLPPERNLRGKTKNLTTDRMRGKK</sequence>
<reference evidence="3" key="1">
    <citation type="submission" date="2019-12" db="UniProtKB">
        <authorList>
            <consortium name="WormBaseParasite"/>
        </authorList>
    </citation>
    <scope>IDENTIFICATION</scope>
</reference>
<accession>A0A5S6R0G1</accession>
<organism evidence="2 3">
    <name type="scientific">Trichuris muris</name>
    <name type="common">Mouse whipworm</name>
    <dbReference type="NCBI Taxonomy" id="70415"/>
    <lineage>
        <taxon>Eukaryota</taxon>
        <taxon>Metazoa</taxon>
        <taxon>Ecdysozoa</taxon>
        <taxon>Nematoda</taxon>
        <taxon>Enoplea</taxon>
        <taxon>Dorylaimia</taxon>
        <taxon>Trichinellida</taxon>
        <taxon>Trichuridae</taxon>
        <taxon>Trichuris</taxon>
    </lineage>
</organism>